<protein>
    <submittedName>
        <fullName evidence="1">Uncharacterized protein</fullName>
    </submittedName>
</protein>
<organism evidence="1 2">
    <name type="scientific">Austropuccinia psidii MF-1</name>
    <dbReference type="NCBI Taxonomy" id="1389203"/>
    <lineage>
        <taxon>Eukaryota</taxon>
        <taxon>Fungi</taxon>
        <taxon>Dikarya</taxon>
        <taxon>Basidiomycota</taxon>
        <taxon>Pucciniomycotina</taxon>
        <taxon>Pucciniomycetes</taxon>
        <taxon>Pucciniales</taxon>
        <taxon>Sphaerophragmiaceae</taxon>
        <taxon>Austropuccinia</taxon>
    </lineage>
</organism>
<proteinExistence type="predicted"/>
<name>A0A9Q3PND6_9BASI</name>
<dbReference type="AlphaFoldDB" id="A0A9Q3PND6"/>
<reference evidence="1" key="1">
    <citation type="submission" date="2021-03" db="EMBL/GenBank/DDBJ databases">
        <title>Draft genome sequence of rust myrtle Austropuccinia psidii MF-1, a brazilian biotype.</title>
        <authorList>
            <person name="Quecine M.C."/>
            <person name="Pachon D.M.R."/>
            <person name="Bonatelli M.L."/>
            <person name="Correr F.H."/>
            <person name="Franceschini L.M."/>
            <person name="Leite T.F."/>
            <person name="Margarido G.R.A."/>
            <person name="Almeida C.A."/>
            <person name="Ferrarezi J.A."/>
            <person name="Labate C.A."/>
        </authorList>
    </citation>
    <scope>NUCLEOTIDE SEQUENCE</scope>
    <source>
        <strain evidence="1">MF-1</strain>
    </source>
</reference>
<evidence type="ECO:0000313" key="2">
    <source>
        <dbReference type="Proteomes" id="UP000765509"/>
    </source>
</evidence>
<dbReference type="Proteomes" id="UP000765509">
    <property type="component" value="Unassembled WGS sequence"/>
</dbReference>
<comment type="caution">
    <text evidence="1">The sequence shown here is derived from an EMBL/GenBank/DDBJ whole genome shotgun (WGS) entry which is preliminary data.</text>
</comment>
<sequence length="234" mass="26194">MNNGGVANRIRIIVNSPPNLDAEGSDELYSQEVQVVPNSARSQFSTSPSQPAAKRFQSQVIPSTPRNFQPVLSTIPSSIFPPSPSPALVSTVRTSPIPQPRNCPIVTSQQLQPVASSSTSREDGSSFLFPATQVFQQRECWPTRVTREGQNMENEGQDSVARLFRRADRNIRVVIMYANDRKIPDNSSEGMASKFTSNEDEFDNDFQKTFYDWGRDNKFPCSCLYLVWLLSPLL</sequence>
<dbReference type="EMBL" id="AVOT02079855">
    <property type="protein sequence ID" value="MBW0566886.1"/>
    <property type="molecule type" value="Genomic_DNA"/>
</dbReference>
<keyword evidence="2" id="KW-1185">Reference proteome</keyword>
<accession>A0A9Q3PND6</accession>
<gene>
    <name evidence="1" type="ORF">O181_106601</name>
</gene>
<evidence type="ECO:0000313" key="1">
    <source>
        <dbReference type="EMBL" id="MBW0566886.1"/>
    </source>
</evidence>